<accession>A0A3M6U654</accession>
<evidence type="ECO:0000256" key="3">
    <source>
        <dbReference type="ARBA" id="ARBA00022989"/>
    </source>
</evidence>
<dbReference type="Pfam" id="PF01825">
    <property type="entry name" value="GPS"/>
    <property type="match status" value="2"/>
</dbReference>
<dbReference type="InterPro" id="IPR017981">
    <property type="entry name" value="GPCR_2-like_7TM"/>
</dbReference>
<name>A0A3M6U654_POCDA</name>
<protein>
    <recommendedName>
        <fullName evidence="12">GPS domain-containing protein</fullName>
    </recommendedName>
</protein>
<dbReference type="Gene3D" id="1.20.1070.10">
    <property type="entry name" value="Rhodopsin 7-helix transmembrane proteins"/>
    <property type="match status" value="3"/>
</dbReference>
<sequence length="1140" mass="127663">MSSIFTCNETGCPQNSESRKTGPRTSSLSTVSKVATPITTSLALALSSEAVTLPPTSSSSIEAANVFENFTTKYRNMTLGEEQHRVDKLRSETIFKVAVAFEKVVLSYGKYHLSGTRSSKRIVRDNIFLGIQKGYRQNASNFYLEKHEWQASINISSGNFADNGSVIVGCVYKDLHDLIQKGHDKTRHVVTRIMMAAMDPKPEKLQENVILKFRNLKNDPNEKHCMFWSGLSNSQDGFLKDGCHVVTSQSNSEETACSCNHLTHFAVLVDYRSDTVLSQKDEDILEIITYLGLSLSIIGTILTIIMYSLFADVHEPLPQIRLSLAASLGAGQMSFFAGMHAMDNPVICITAAVLTQYFLMAAFCWMLVEGIYFYLFIVKVYNISNRLIVYHVMAWASQLEKEGFKATPAINTSSPSPSKKLANDAVSELSSLKITSNNSLQEAVNVFENFTTKYQKATPGEEQSGVDELRTESIFKDLHDLLQAKSYKIRVAVAFEKFALSYGKYHLSGTRRSVRIDLRNMFLAIQNGYRQNASDFYLEEQEWQASINISSRNFRDNGSVIVGCVYKDLHDLLQAKSDKICHVQTRIIMAAIDPKPVKLQENVILTFKNLKNDPREKHCTFWSGLSESQDGFSKDGCHVVTSLSNTEETVCSCNHLTHFGVLVDYSGANVHEPLAHIRLSLAASLAAGQISFLAGMHAMDNPAICITAAVLTQYFLMAAFCWMLVEGIYFYLLIVKVYNISNKLILYHVMAWGFPVIMVSTSLSIAIGEGGIHSYTSIKYCWLSSTYDLIWIFVTFLTATGVLSSFILARVTRKLTTVPQTEPNKIQRVRLGIKACVLMIPLLGITWLFGLLSPLHKAFTYIFIILNSTQGVLIFILHCMRNSEIRERLEGKIKTETIGQVRARMKARTNAVFPSPNYRNSQPKNVKINPTDDGAVLGIKVCVLMIPFLGITWLFGLLSPLHKAFAYIFTILNSTQGVLIFILHWKRMRNSEIRERLEGKIKTETIGQIKARIKARTNAVFPSPNDRNSQPKNVKINPTDGGARLQALTFISKAILILPRKFTANLSRVENGEDIRERLRGKIETVTIGQIRARMKARVNAVSPSPNNRKSTKKNVKMNPTDGGAVWATKLYTLSEYKLK</sequence>
<dbReference type="PANTHER" id="PTHR12011:SF347">
    <property type="entry name" value="FI21270P1-RELATED"/>
    <property type="match status" value="1"/>
</dbReference>
<evidence type="ECO:0000256" key="4">
    <source>
        <dbReference type="ARBA" id="ARBA00023136"/>
    </source>
</evidence>
<feature type="transmembrane region" description="Helical" evidence="7">
    <location>
        <begin position="789"/>
        <end position="811"/>
    </location>
</feature>
<reference evidence="10 11" key="1">
    <citation type="journal article" date="2018" name="Sci. Rep.">
        <title>Comparative analysis of the Pocillopora damicornis genome highlights role of immune system in coral evolution.</title>
        <authorList>
            <person name="Cunning R."/>
            <person name="Bay R.A."/>
            <person name="Gillette P."/>
            <person name="Baker A.C."/>
            <person name="Traylor-Knowles N."/>
        </authorList>
    </citation>
    <scope>NUCLEOTIDE SEQUENCE [LARGE SCALE GENOMIC DNA]</scope>
    <source>
        <strain evidence="10">RSMAS</strain>
        <tissue evidence="10">Whole animal</tissue>
    </source>
</reference>
<feature type="transmembrane region" description="Helical" evidence="7">
    <location>
        <begin position="831"/>
        <end position="852"/>
    </location>
</feature>
<dbReference type="PROSITE" id="PS50261">
    <property type="entry name" value="G_PROTEIN_RECEP_F2_4"/>
    <property type="match status" value="2"/>
</dbReference>
<feature type="transmembrane region" description="Helical" evidence="7">
    <location>
        <begin position="354"/>
        <end position="377"/>
    </location>
</feature>
<feature type="region of interest" description="Disordered" evidence="6">
    <location>
        <begin position="1"/>
        <end position="30"/>
    </location>
</feature>
<keyword evidence="4 7" id="KW-0472">Membrane</keyword>
<keyword evidence="3 7" id="KW-1133">Transmembrane helix</keyword>
<evidence type="ECO:0000256" key="2">
    <source>
        <dbReference type="ARBA" id="ARBA00022692"/>
    </source>
</evidence>
<feature type="domain" description="GAIN-B" evidence="8">
    <location>
        <begin position="521"/>
        <end position="669"/>
    </location>
</feature>
<evidence type="ECO:0008006" key="12">
    <source>
        <dbReference type="Google" id="ProtNLM"/>
    </source>
</evidence>
<gene>
    <name evidence="10" type="ORF">pdam_00021598</name>
</gene>
<feature type="domain" description="G-protein coupled receptors family 2 profile 2" evidence="9">
    <location>
        <begin position="676"/>
        <end position="882"/>
    </location>
</feature>
<feature type="transmembrane region" description="Helical" evidence="7">
    <location>
        <begin position="711"/>
        <end position="732"/>
    </location>
</feature>
<dbReference type="GO" id="GO:0007166">
    <property type="term" value="P:cell surface receptor signaling pathway"/>
    <property type="evidence" value="ECO:0007669"/>
    <property type="project" value="InterPro"/>
</dbReference>
<feature type="transmembrane region" description="Helical" evidence="7">
    <location>
        <begin position="744"/>
        <end position="767"/>
    </location>
</feature>
<evidence type="ECO:0000259" key="8">
    <source>
        <dbReference type="PROSITE" id="PS50221"/>
    </source>
</evidence>
<dbReference type="GO" id="GO:0004930">
    <property type="term" value="F:G protein-coupled receptor activity"/>
    <property type="evidence" value="ECO:0007669"/>
    <property type="project" value="InterPro"/>
</dbReference>
<comment type="subcellular location">
    <subcellularLocation>
        <location evidence="1">Membrane</location>
        <topology evidence="1">Multi-pass membrane protein</topology>
    </subcellularLocation>
</comment>
<organism evidence="10 11">
    <name type="scientific">Pocillopora damicornis</name>
    <name type="common">Cauliflower coral</name>
    <name type="synonym">Millepora damicornis</name>
    <dbReference type="NCBI Taxonomy" id="46731"/>
    <lineage>
        <taxon>Eukaryota</taxon>
        <taxon>Metazoa</taxon>
        <taxon>Cnidaria</taxon>
        <taxon>Anthozoa</taxon>
        <taxon>Hexacorallia</taxon>
        <taxon>Scleractinia</taxon>
        <taxon>Astrocoeniina</taxon>
        <taxon>Pocilloporidae</taxon>
        <taxon>Pocillopora</taxon>
    </lineage>
</organism>
<dbReference type="Pfam" id="PF00002">
    <property type="entry name" value="7tm_2"/>
    <property type="match status" value="2"/>
</dbReference>
<feature type="transmembrane region" description="Helical" evidence="7">
    <location>
        <begin position="964"/>
        <end position="985"/>
    </location>
</feature>
<dbReference type="InterPro" id="IPR000832">
    <property type="entry name" value="GPCR_2_secretin-like"/>
</dbReference>
<dbReference type="Gene3D" id="2.60.220.50">
    <property type="match status" value="2"/>
</dbReference>
<dbReference type="InterPro" id="IPR000203">
    <property type="entry name" value="GPS"/>
</dbReference>
<feature type="transmembrane region" description="Helical" evidence="7">
    <location>
        <begin position="322"/>
        <end position="342"/>
    </location>
</feature>
<dbReference type="InterPro" id="IPR046338">
    <property type="entry name" value="GAIN_dom_sf"/>
</dbReference>
<dbReference type="Proteomes" id="UP000275408">
    <property type="component" value="Unassembled WGS sequence"/>
</dbReference>
<dbReference type="InterPro" id="IPR057244">
    <property type="entry name" value="GAIN_B"/>
</dbReference>
<dbReference type="GO" id="GO:0005886">
    <property type="term" value="C:plasma membrane"/>
    <property type="evidence" value="ECO:0007669"/>
    <property type="project" value="TreeGrafter"/>
</dbReference>
<feature type="transmembrane region" description="Helical" evidence="7">
    <location>
        <begin position="287"/>
        <end position="310"/>
    </location>
</feature>
<feature type="transmembrane region" description="Helical" evidence="7">
    <location>
        <begin position="679"/>
        <end position="699"/>
    </location>
</feature>
<keyword evidence="2 7" id="KW-0812">Transmembrane</keyword>
<feature type="transmembrane region" description="Helical" evidence="7">
    <location>
        <begin position="858"/>
        <end position="879"/>
    </location>
</feature>
<evidence type="ECO:0000256" key="1">
    <source>
        <dbReference type="ARBA" id="ARBA00004141"/>
    </source>
</evidence>
<comment type="caution">
    <text evidence="10">The sequence shown here is derived from an EMBL/GenBank/DDBJ whole genome shotgun (WGS) entry which is preliminary data.</text>
</comment>
<evidence type="ECO:0000313" key="10">
    <source>
        <dbReference type="EMBL" id="RMX49014.1"/>
    </source>
</evidence>
<feature type="domain" description="G-protein coupled receptors family 2 profile 2" evidence="9">
    <location>
        <begin position="285"/>
        <end position="396"/>
    </location>
</feature>
<evidence type="ECO:0000256" key="5">
    <source>
        <dbReference type="ARBA" id="ARBA00023157"/>
    </source>
</evidence>
<evidence type="ECO:0000256" key="7">
    <source>
        <dbReference type="SAM" id="Phobius"/>
    </source>
</evidence>
<dbReference type="AlphaFoldDB" id="A0A3M6U654"/>
<dbReference type="EMBL" id="RCHS01002213">
    <property type="protein sequence ID" value="RMX49014.1"/>
    <property type="molecule type" value="Genomic_DNA"/>
</dbReference>
<feature type="compositionally biased region" description="Polar residues" evidence="6">
    <location>
        <begin position="1"/>
        <end position="16"/>
    </location>
</feature>
<feature type="transmembrane region" description="Helical" evidence="7">
    <location>
        <begin position="937"/>
        <end position="958"/>
    </location>
</feature>
<dbReference type="PANTHER" id="PTHR12011">
    <property type="entry name" value="ADHESION G-PROTEIN COUPLED RECEPTOR"/>
    <property type="match status" value="1"/>
</dbReference>
<dbReference type="SMART" id="SM00303">
    <property type="entry name" value="GPS"/>
    <property type="match status" value="2"/>
</dbReference>
<feature type="region of interest" description="Disordered" evidence="6">
    <location>
        <begin position="1100"/>
        <end position="1120"/>
    </location>
</feature>
<dbReference type="PRINTS" id="PR00249">
    <property type="entry name" value="GPCRSECRETIN"/>
</dbReference>
<evidence type="ECO:0000259" key="9">
    <source>
        <dbReference type="PROSITE" id="PS50261"/>
    </source>
</evidence>
<keyword evidence="5" id="KW-1015">Disulfide bond</keyword>
<evidence type="ECO:0000256" key="6">
    <source>
        <dbReference type="SAM" id="MobiDB-lite"/>
    </source>
</evidence>
<feature type="domain" description="GAIN-B" evidence="8">
    <location>
        <begin position="118"/>
        <end position="275"/>
    </location>
</feature>
<dbReference type="PROSITE" id="PS50221">
    <property type="entry name" value="GAIN_B"/>
    <property type="match status" value="2"/>
</dbReference>
<keyword evidence="11" id="KW-1185">Reference proteome</keyword>
<proteinExistence type="predicted"/>
<dbReference type="OrthoDB" id="1100386at2759"/>
<evidence type="ECO:0000313" key="11">
    <source>
        <dbReference type="Proteomes" id="UP000275408"/>
    </source>
</evidence>